<dbReference type="AlphaFoldDB" id="A0A0A8YWN7"/>
<sequence length="38" mass="4585">MTFNSLQKNEHDQQQTLTYVPAIAYIVHHLHYQRRSSE</sequence>
<reference evidence="1" key="1">
    <citation type="submission" date="2014-09" db="EMBL/GenBank/DDBJ databases">
        <authorList>
            <person name="Magalhaes I.L.F."/>
            <person name="Oliveira U."/>
            <person name="Santos F.R."/>
            <person name="Vidigal T.H.D.A."/>
            <person name="Brescovit A.D."/>
            <person name="Santos A.J."/>
        </authorList>
    </citation>
    <scope>NUCLEOTIDE SEQUENCE</scope>
    <source>
        <tissue evidence="1">Shoot tissue taken approximately 20 cm above the soil surface</tissue>
    </source>
</reference>
<evidence type="ECO:0000313" key="1">
    <source>
        <dbReference type="EMBL" id="JAD29838.1"/>
    </source>
</evidence>
<organism evidence="1">
    <name type="scientific">Arundo donax</name>
    <name type="common">Giant reed</name>
    <name type="synonym">Donax arundinaceus</name>
    <dbReference type="NCBI Taxonomy" id="35708"/>
    <lineage>
        <taxon>Eukaryota</taxon>
        <taxon>Viridiplantae</taxon>
        <taxon>Streptophyta</taxon>
        <taxon>Embryophyta</taxon>
        <taxon>Tracheophyta</taxon>
        <taxon>Spermatophyta</taxon>
        <taxon>Magnoliopsida</taxon>
        <taxon>Liliopsida</taxon>
        <taxon>Poales</taxon>
        <taxon>Poaceae</taxon>
        <taxon>PACMAD clade</taxon>
        <taxon>Arundinoideae</taxon>
        <taxon>Arundineae</taxon>
        <taxon>Arundo</taxon>
    </lineage>
</organism>
<proteinExistence type="predicted"/>
<accession>A0A0A8YWN7</accession>
<reference evidence="1" key="2">
    <citation type="journal article" date="2015" name="Data Brief">
        <title>Shoot transcriptome of the giant reed, Arundo donax.</title>
        <authorList>
            <person name="Barrero R.A."/>
            <person name="Guerrero F.D."/>
            <person name="Moolhuijzen P."/>
            <person name="Goolsby J.A."/>
            <person name="Tidwell J."/>
            <person name="Bellgard S.E."/>
            <person name="Bellgard M.I."/>
        </authorList>
    </citation>
    <scope>NUCLEOTIDE SEQUENCE</scope>
    <source>
        <tissue evidence="1">Shoot tissue taken approximately 20 cm above the soil surface</tissue>
    </source>
</reference>
<dbReference type="EMBL" id="GBRH01268057">
    <property type="protein sequence ID" value="JAD29838.1"/>
    <property type="molecule type" value="Transcribed_RNA"/>
</dbReference>
<name>A0A0A8YWN7_ARUDO</name>
<protein>
    <submittedName>
        <fullName evidence="1">Uncharacterized protein</fullName>
    </submittedName>
</protein>